<dbReference type="Gene3D" id="2.160.20.10">
    <property type="entry name" value="Single-stranded right-handed beta-helix, Pectin lyase-like"/>
    <property type="match status" value="1"/>
</dbReference>
<evidence type="ECO:0000313" key="14">
    <source>
        <dbReference type="Proteomes" id="UP000248749"/>
    </source>
</evidence>
<keyword evidence="14" id="KW-1185">Reference proteome</keyword>
<feature type="domain" description="Ricin B lectin" evidence="12">
    <location>
        <begin position="44"/>
        <end position="180"/>
    </location>
</feature>
<dbReference type="SMART" id="SM00458">
    <property type="entry name" value="RICIN"/>
    <property type="match status" value="1"/>
</dbReference>
<feature type="signal peptide" evidence="11">
    <location>
        <begin position="1"/>
        <end position="37"/>
    </location>
</feature>
<accession>A0A2W2EA44</accession>
<evidence type="ECO:0000256" key="11">
    <source>
        <dbReference type="SAM" id="SignalP"/>
    </source>
</evidence>
<comment type="subcellular location">
    <subcellularLocation>
        <location evidence="3">Secreted</location>
    </subcellularLocation>
</comment>
<comment type="similarity">
    <text evidence="4">Belongs to the polysaccharide lyase 3 family.</text>
</comment>
<evidence type="ECO:0000256" key="4">
    <source>
        <dbReference type="ARBA" id="ARBA00006463"/>
    </source>
</evidence>
<keyword evidence="9 13" id="KW-0456">Lyase</keyword>
<dbReference type="InterPro" id="IPR004898">
    <property type="entry name" value="Pectate_lyase_PlyH/PlyE-like"/>
</dbReference>
<dbReference type="InterPro" id="IPR000772">
    <property type="entry name" value="Ricin_B_lectin"/>
</dbReference>
<sequence>MKHPTRTRRRWRAAVLATVTLTAAGVLTAIGATGASAATIDTNAWYQLVSRHSGKAIDVCGQSTADRACIQQWDRANQANQQFQFVSSGSGYYRLKARHSGKVIDVLDWSTADGASLIQWPDTNGANQQWRVIDTDSGYVKLINRHSGKAMDVWEWSTGNGGRISQYTDTSGRNQQWQLNKVDGGGSPTTPPPSGGWPTPTGQASVDGTVRVDSGEVRDGGMRRYCCIGDGSQEESQDPMFVLEDGATLQNVIIGAPAGDGIHCEGDCTIRNVWWEDVGEDAATFRGGSNYYVIGGGARRASDKVFQHNGSGTVHISGFYAEDIGKLYRACGNCSTSHQRHTVIDNVTVRNADAVAGINVNWGDTARFTRITIYGDADVCQKWEGAPKGEEPTLIGTGADGVHCIYRESDITRR</sequence>
<proteinExistence type="inferred from homology"/>
<evidence type="ECO:0000256" key="1">
    <source>
        <dbReference type="ARBA" id="ARBA00000695"/>
    </source>
</evidence>
<dbReference type="InterPro" id="IPR012334">
    <property type="entry name" value="Pectin_lyas_fold"/>
</dbReference>
<evidence type="ECO:0000313" key="13">
    <source>
        <dbReference type="EMBL" id="PZG01734.1"/>
    </source>
</evidence>
<evidence type="ECO:0000256" key="2">
    <source>
        <dbReference type="ARBA" id="ARBA00001913"/>
    </source>
</evidence>
<dbReference type="RefSeq" id="WP_111133128.1">
    <property type="nucleotide sequence ID" value="NZ_POUB01000021.1"/>
</dbReference>
<evidence type="ECO:0000259" key="12">
    <source>
        <dbReference type="SMART" id="SM00458"/>
    </source>
</evidence>
<dbReference type="SUPFAM" id="SSF50370">
    <property type="entry name" value="Ricin B-like lectins"/>
    <property type="match status" value="1"/>
</dbReference>
<comment type="caution">
    <text evidence="13">The sequence shown here is derived from an EMBL/GenBank/DDBJ whole genome shotgun (WGS) entry which is preliminary data.</text>
</comment>
<evidence type="ECO:0000256" key="10">
    <source>
        <dbReference type="SAM" id="MobiDB-lite"/>
    </source>
</evidence>
<reference evidence="13 14" key="1">
    <citation type="submission" date="2018-01" db="EMBL/GenBank/DDBJ databases">
        <title>Draft genome sequence of Salinispora sp. 13K206.</title>
        <authorList>
            <person name="Sahin N."/>
            <person name="Saygin H."/>
            <person name="Ay H."/>
        </authorList>
    </citation>
    <scope>NUCLEOTIDE SEQUENCE [LARGE SCALE GENOMIC DNA]</scope>
    <source>
        <strain evidence="13 14">13K206</strain>
    </source>
</reference>
<dbReference type="EC" id="4.2.2.2" evidence="5"/>
<comment type="cofactor">
    <cofactor evidence="2">
        <name>Ca(2+)</name>
        <dbReference type="ChEBI" id="CHEBI:29108"/>
    </cofactor>
</comment>
<feature type="region of interest" description="Disordered" evidence="10">
    <location>
        <begin position="177"/>
        <end position="207"/>
    </location>
</feature>
<comment type="catalytic activity">
    <reaction evidence="1">
        <text>Eliminative cleavage of (1-&gt;4)-alpha-D-galacturonan to give oligosaccharides with 4-deoxy-alpha-D-galact-4-enuronosyl groups at their non-reducing ends.</text>
        <dbReference type="EC" id="4.2.2.2"/>
    </reaction>
</comment>
<feature type="chain" id="PRO_5016132208" description="pectate lyase" evidence="11">
    <location>
        <begin position="38"/>
        <end position="414"/>
    </location>
</feature>
<keyword evidence="6" id="KW-0964">Secreted</keyword>
<evidence type="ECO:0000256" key="6">
    <source>
        <dbReference type="ARBA" id="ARBA00022525"/>
    </source>
</evidence>
<dbReference type="AlphaFoldDB" id="A0A2W2EA44"/>
<dbReference type="PANTHER" id="PTHR33407">
    <property type="entry name" value="PECTATE LYASE F-RELATED"/>
    <property type="match status" value="1"/>
</dbReference>
<evidence type="ECO:0000256" key="8">
    <source>
        <dbReference type="ARBA" id="ARBA00022837"/>
    </source>
</evidence>
<evidence type="ECO:0000256" key="7">
    <source>
        <dbReference type="ARBA" id="ARBA00022729"/>
    </source>
</evidence>
<dbReference type="PANTHER" id="PTHR33407:SF9">
    <property type="entry name" value="PECTATE LYASE F-RELATED"/>
    <property type="match status" value="1"/>
</dbReference>
<gene>
    <name evidence="13" type="ORF">C1I99_05655</name>
</gene>
<dbReference type="Proteomes" id="UP000248749">
    <property type="component" value="Unassembled WGS sequence"/>
</dbReference>
<dbReference type="GO" id="GO:0005576">
    <property type="term" value="C:extracellular region"/>
    <property type="evidence" value="ECO:0007669"/>
    <property type="project" value="UniProtKB-SubCell"/>
</dbReference>
<dbReference type="Gene3D" id="2.80.10.50">
    <property type="match status" value="3"/>
</dbReference>
<dbReference type="PROSITE" id="PS50231">
    <property type="entry name" value="RICIN_B_LECTIN"/>
    <property type="match status" value="1"/>
</dbReference>
<dbReference type="OrthoDB" id="4298856at2"/>
<protein>
    <recommendedName>
        <fullName evidence="5">pectate lyase</fullName>
        <ecNumber evidence="5">4.2.2.2</ecNumber>
    </recommendedName>
</protein>
<dbReference type="SUPFAM" id="SSF51126">
    <property type="entry name" value="Pectin lyase-like"/>
    <property type="match status" value="1"/>
</dbReference>
<dbReference type="Pfam" id="PF03211">
    <property type="entry name" value="Pectate_lyase"/>
    <property type="match status" value="1"/>
</dbReference>
<evidence type="ECO:0000256" key="3">
    <source>
        <dbReference type="ARBA" id="ARBA00004613"/>
    </source>
</evidence>
<keyword evidence="8" id="KW-0106">Calcium</keyword>
<dbReference type="InterPro" id="IPR035992">
    <property type="entry name" value="Ricin_B-like_lectins"/>
</dbReference>
<evidence type="ECO:0000256" key="5">
    <source>
        <dbReference type="ARBA" id="ARBA00012272"/>
    </source>
</evidence>
<dbReference type="GO" id="GO:0045490">
    <property type="term" value="P:pectin catabolic process"/>
    <property type="evidence" value="ECO:0007669"/>
    <property type="project" value="TreeGrafter"/>
</dbReference>
<dbReference type="EMBL" id="POUB01000021">
    <property type="protein sequence ID" value="PZG01734.1"/>
    <property type="molecule type" value="Genomic_DNA"/>
</dbReference>
<name>A0A2W2EA44_9ACTN</name>
<keyword evidence="7 11" id="KW-0732">Signal</keyword>
<evidence type="ECO:0000256" key="9">
    <source>
        <dbReference type="ARBA" id="ARBA00023239"/>
    </source>
</evidence>
<dbReference type="InterPro" id="IPR011050">
    <property type="entry name" value="Pectin_lyase_fold/virulence"/>
</dbReference>
<dbReference type="Pfam" id="PF14200">
    <property type="entry name" value="RicinB_lectin_2"/>
    <property type="match status" value="2"/>
</dbReference>
<organism evidence="13 14">
    <name type="scientific">Micromonospora deserti</name>
    <dbReference type="NCBI Taxonomy" id="2070366"/>
    <lineage>
        <taxon>Bacteria</taxon>
        <taxon>Bacillati</taxon>
        <taxon>Actinomycetota</taxon>
        <taxon>Actinomycetes</taxon>
        <taxon>Micromonosporales</taxon>
        <taxon>Micromonosporaceae</taxon>
        <taxon>Micromonospora</taxon>
    </lineage>
</organism>
<dbReference type="GO" id="GO:0030570">
    <property type="term" value="F:pectate lyase activity"/>
    <property type="evidence" value="ECO:0007669"/>
    <property type="project" value="UniProtKB-EC"/>
</dbReference>